<dbReference type="Gene3D" id="2.160.20.10">
    <property type="entry name" value="Single-stranded right-handed beta-helix, Pectin lyase-like"/>
    <property type="match status" value="1"/>
</dbReference>
<reference evidence="1 2" key="1">
    <citation type="submission" date="2017-07" db="EMBL/GenBank/DDBJ databases">
        <title>Paenibacillus herberti R33 genome sequencing and assembly.</title>
        <authorList>
            <person name="Su W."/>
        </authorList>
    </citation>
    <scope>NUCLEOTIDE SEQUENCE [LARGE SCALE GENOMIC DNA]</scope>
    <source>
        <strain evidence="1 2">R33</strain>
    </source>
</reference>
<organism evidence="1 2">
    <name type="scientific">Paenibacillus herberti</name>
    <dbReference type="NCBI Taxonomy" id="1619309"/>
    <lineage>
        <taxon>Bacteria</taxon>
        <taxon>Bacillati</taxon>
        <taxon>Bacillota</taxon>
        <taxon>Bacilli</taxon>
        <taxon>Bacillales</taxon>
        <taxon>Paenibacillaceae</taxon>
        <taxon>Paenibacillus</taxon>
    </lineage>
</organism>
<sequence length="82" mass="8591">MVSKETPPAISDGNTAYYVSSSAGDDANDGLTEATTWKTLAKVSGMTFLPGDRILLKSGDTWNEKLTLKGSGTLANPITITP</sequence>
<accession>A0A229NXC5</accession>
<dbReference type="InterPro" id="IPR012334">
    <property type="entry name" value="Pectin_lyas_fold"/>
</dbReference>
<evidence type="ECO:0000313" key="1">
    <source>
        <dbReference type="EMBL" id="OXM14394.1"/>
    </source>
</evidence>
<keyword evidence="2" id="KW-1185">Reference proteome</keyword>
<dbReference type="AlphaFoldDB" id="A0A229NXC5"/>
<name>A0A229NXC5_9BACL</name>
<evidence type="ECO:0000313" key="2">
    <source>
        <dbReference type="Proteomes" id="UP000215145"/>
    </source>
</evidence>
<dbReference type="InterPro" id="IPR011050">
    <property type="entry name" value="Pectin_lyase_fold/virulence"/>
</dbReference>
<dbReference type="RefSeq" id="WP_089525218.1">
    <property type="nucleotide sequence ID" value="NZ_NMUQ01000002.1"/>
</dbReference>
<dbReference type="SUPFAM" id="SSF51126">
    <property type="entry name" value="Pectin lyase-like"/>
    <property type="match status" value="1"/>
</dbReference>
<dbReference type="Proteomes" id="UP000215145">
    <property type="component" value="Unassembled WGS sequence"/>
</dbReference>
<protein>
    <submittedName>
        <fullName evidence="1">Uncharacterized protein</fullName>
    </submittedName>
</protein>
<gene>
    <name evidence="1" type="ORF">CGZ75_15725</name>
</gene>
<comment type="caution">
    <text evidence="1">The sequence shown here is derived from an EMBL/GenBank/DDBJ whole genome shotgun (WGS) entry which is preliminary data.</text>
</comment>
<proteinExistence type="predicted"/>
<dbReference type="OrthoDB" id="3333873at2"/>
<dbReference type="EMBL" id="NMUQ01000002">
    <property type="protein sequence ID" value="OXM14394.1"/>
    <property type="molecule type" value="Genomic_DNA"/>
</dbReference>